<evidence type="ECO:0000256" key="2">
    <source>
        <dbReference type="ARBA" id="ARBA00022679"/>
    </source>
</evidence>
<comment type="similarity">
    <text evidence="1">Belongs to the sulfotransferase 1 family.</text>
</comment>
<dbReference type="InterPro" id="IPR000863">
    <property type="entry name" value="Sulfotransferase_dom"/>
</dbReference>
<dbReference type="Pfam" id="PF00685">
    <property type="entry name" value="Sulfotransfer_1"/>
    <property type="match status" value="1"/>
</dbReference>
<evidence type="ECO:0000259" key="3">
    <source>
        <dbReference type="Pfam" id="PF00685"/>
    </source>
</evidence>
<feature type="domain" description="Sulfotransferase" evidence="3">
    <location>
        <begin position="37"/>
        <end position="253"/>
    </location>
</feature>
<keyword evidence="2" id="KW-0808">Transferase</keyword>
<dbReference type="InterPro" id="IPR027417">
    <property type="entry name" value="P-loop_NTPase"/>
</dbReference>
<dbReference type="GO" id="GO:0008146">
    <property type="term" value="F:sulfotransferase activity"/>
    <property type="evidence" value="ECO:0007669"/>
    <property type="project" value="InterPro"/>
</dbReference>
<evidence type="ECO:0000313" key="4">
    <source>
        <dbReference type="EMBL" id="AEO35881.1"/>
    </source>
</evidence>
<dbReference type="AlphaFoldDB" id="G3MQW3"/>
<proteinExistence type="evidence at transcript level"/>
<reference evidence="4" key="1">
    <citation type="journal article" date="2011" name="PLoS ONE">
        <title>A deep insight into the sialotranscriptome of the gulf coast tick, Amblyomma maculatum.</title>
        <authorList>
            <person name="Karim S."/>
            <person name="Singh P."/>
            <person name="Ribeiro J.M."/>
        </authorList>
    </citation>
    <scope>NUCLEOTIDE SEQUENCE</scope>
    <source>
        <tissue evidence="4">Salivary gland</tissue>
    </source>
</reference>
<dbReference type="SUPFAM" id="SSF52540">
    <property type="entry name" value="P-loop containing nucleoside triphosphate hydrolases"/>
    <property type="match status" value="1"/>
</dbReference>
<evidence type="ECO:0000256" key="1">
    <source>
        <dbReference type="ARBA" id="ARBA00005771"/>
    </source>
</evidence>
<sequence>MGAKRPHFQLIDGVPRGPNLNPQVFRESLKFRARRGDVLESTYPKCGTKWVQYIIQLILKEGKPILSYEDYFSNMRSVEYTNDQDWQATLPLRTFITHQPLIAETMSPEAKYVYIARNPWDVCLSFFDMVRDLSVYRFRDGTFDDFLDAFLAGDFGFGSYFEHVASGYVLKDKPNVFFETYEELKKDTRGTVLRLARFLGEQYSRKLEDESNGLLDTLLERSSPQHMRKVMVVRMQNESKTGWYAQAKANNLTSGRGYQGDETKYTVVNTARVGGWKEAYTPYQLLRLEERIQAEGEKASFMSLWKDMREEAIALCKIRSKEFRC</sequence>
<name>G3MQW3_AMBMU</name>
<organism evidence="4">
    <name type="scientific">Amblyomma maculatum</name>
    <name type="common">Gulf Coast tick</name>
    <dbReference type="NCBI Taxonomy" id="34609"/>
    <lineage>
        <taxon>Eukaryota</taxon>
        <taxon>Metazoa</taxon>
        <taxon>Ecdysozoa</taxon>
        <taxon>Arthropoda</taxon>
        <taxon>Chelicerata</taxon>
        <taxon>Arachnida</taxon>
        <taxon>Acari</taxon>
        <taxon>Parasitiformes</taxon>
        <taxon>Ixodida</taxon>
        <taxon>Ixodoidea</taxon>
        <taxon>Ixodidae</taxon>
        <taxon>Amblyomminae</taxon>
        <taxon>Amblyomma</taxon>
    </lineage>
</organism>
<dbReference type="EMBL" id="JO844264">
    <property type="protein sequence ID" value="AEO35881.1"/>
    <property type="molecule type" value="mRNA"/>
</dbReference>
<dbReference type="PANTHER" id="PTHR11783">
    <property type="entry name" value="SULFOTRANSFERASE SULT"/>
    <property type="match status" value="1"/>
</dbReference>
<dbReference type="Gene3D" id="3.40.50.300">
    <property type="entry name" value="P-loop containing nucleotide triphosphate hydrolases"/>
    <property type="match status" value="1"/>
</dbReference>
<protein>
    <recommendedName>
        <fullName evidence="3">Sulfotransferase domain-containing protein</fullName>
    </recommendedName>
</protein>
<accession>G3MQW3</accession>